<keyword evidence="3" id="KW-0442">Lipid degradation</keyword>
<dbReference type="GO" id="GO:0005509">
    <property type="term" value="F:calcium ion binding"/>
    <property type="evidence" value="ECO:0007669"/>
    <property type="project" value="TreeGrafter"/>
</dbReference>
<dbReference type="PROSITE" id="PS51210">
    <property type="entry name" value="PLA2C"/>
    <property type="match status" value="1"/>
</dbReference>
<dbReference type="PANTHER" id="PTHR10728:SF39">
    <property type="entry name" value="CYTOSOLIC PHOSPHOLIPASE A2 GAMMA"/>
    <property type="match status" value="1"/>
</dbReference>
<feature type="compositionally biased region" description="Polar residues" evidence="4">
    <location>
        <begin position="1"/>
        <end position="14"/>
    </location>
</feature>
<keyword evidence="1 3" id="KW-0378">Hydrolase</keyword>
<keyword evidence="2 3" id="KW-0443">Lipid metabolism</keyword>
<evidence type="ECO:0000256" key="3">
    <source>
        <dbReference type="PROSITE-ProRule" id="PRU00555"/>
    </source>
</evidence>
<evidence type="ECO:0000256" key="4">
    <source>
        <dbReference type="SAM" id="MobiDB-lite"/>
    </source>
</evidence>
<evidence type="ECO:0000313" key="7">
    <source>
        <dbReference type="Proteomes" id="UP000827986"/>
    </source>
</evidence>
<feature type="region of interest" description="Disordered" evidence="4">
    <location>
        <begin position="1"/>
        <end position="26"/>
    </location>
</feature>
<evidence type="ECO:0000259" key="5">
    <source>
        <dbReference type="PROSITE" id="PS51210"/>
    </source>
</evidence>
<comment type="caution">
    <text evidence="6">The sequence shown here is derived from an EMBL/GenBank/DDBJ whole genome shotgun (WGS) entry which is preliminary data.</text>
</comment>
<gene>
    <name evidence="6" type="ORF">KIL84_010222</name>
</gene>
<dbReference type="SUPFAM" id="SSF52151">
    <property type="entry name" value="FabD/lysophospholipase-like"/>
    <property type="match status" value="1"/>
</dbReference>
<dbReference type="Pfam" id="PF01735">
    <property type="entry name" value="PLA2_B"/>
    <property type="match status" value="1"/>
</dbReference>
<evidence type="ECO:0000256" key="2">
    <source>
        <dbReference type="ARBA" id="ARBA00023098"/>
    </source>
</evidence>
<dbReference type="AlphaFoldDB" id="A0A9D3XNF5"/>
<dbReference type="InterPro" id="IPR016035">
    <property type="entry name" value="Acyl_Trfase/lysoPLipase"/>
</dbReference>
<name>A0A9D3XNF5_9SAUR</name>
<protein>
    <recommendedName>
        <fullName evidence="5">PLA2c domain-containing protein</fullName>
    </recommendedName>
</protein>
<dbReference type="PANTHER" id="PTHR10728">
    <property type="entry name" value="CYTOSOLIC PHOSPHOLIPASE A2"/>
    <property type="match status" value="1"/>
</dbReference>
<dbReference type="GO" id="GO:0005544">
    <property type="term" value="F:calcium-dependent phospholipid binding"/>
    <property type="evidence" value="ECO:0007669"/>
    <property type="project" value="TreeGrafter"/>
</dbReference>
<proteinExistence type="predicted"/>
<dbReference type="GO" id="GO:0047498">
    <property type="term" value="F:calcium-dependent phospholipase A2 activity"/>
    <property type="evidence" value="ECO:0007669"/>
    <property type="project" value="TreeGrafter"/>
</dbReference>
<dbReference type="Proteomes" id="UP000827986">
    <property type="component" value="Unassembled WGS sequence"/>
</dbReference>
<feature type="domain" description="PLA2c" evidence="5">
    <location>
        <begin position="1"/>
        <end position="157"/>
    </location>
</feature>
<dbReference type="EMBL" id="JAHDVG010000467">
    <property type="protein sequence ID" value="KAH1182468.1"/>
    <property type="molecule type" value="Genomic_DNA"/>
</dbReference>
<evidence type="ECO:0000313" key="6">
    <source>
        <dbReference type="EMBL" id="KAH1182468.1"/>
    </source>
</evidence>
<dbReference type="GO" id="GO:0005635">
    <property type="term" value="C:nuclear envelope"/>
    <property type="evidence" value="ECO:0007669"/>
    <property type="project" value="TreeGrafter"/>
</dbReference>
<dbReference type="GO" id="GO:0005654">
    <property type="term" value="C:nucleoplasm"/>
    <property type="evidence" value="ECO:0007669"/>
    <property type="project" value="TreeGrafter"/>
</dbReference>
<reference evidence="6" key="1">
    <citation type="submission" date="2021-09" db="EMBL/GenBank/DDBJ databases">
        <title>The genome of Mauremys mutica provides insights into the evolution of semi-aquatic lifestyle.</title>
        <authorList>
            <person name="Gong S."/>
            <person name="Gao Y."/>
        </authorList>
    </citation>
    <scope>NUCLEOTIDE SEQUENCE</scope>
    <source>
        <strain evidence="6">MM-2020</strain>
        <tissue evidence="6">Muscle</tissue>
    </source>
</reference>
<keyword evidence="7" id="KW-1185">Reference proteome</keyword>
<organism evidence="6 7">
    <name type="scientific">Mauremys mutica</name>
    <name type="common">yellowpond turtle</name>
    <dbReference type="NCBI Taxonomy" id="74926"/>
    <lineage>
        <taxon>Eukaryota</taxon>
        <taxon>Metazoa</taxon>
        <taxon>Chordata</taxon>
        <taxon>Craniata</taxon>
        <taxon>Vertebrata</taxon>
        <taxon>Euteleostomi</taxon>
        <taxon>Archelosauria</taxon>
        <taxon>Testudinata</taxon>
        <taxon>Testudines</taxon>
        <taxon>Cryptodira</taxon>
        <taxon>Durocryptodira</taxon>
        <taxon>Testudinoidea</taxon>
        <taxon>Geoemydidae</taxon>
        <taxon>Geoemydinae</taxon>
        <taxon>Mauremys</taxon>
    </lineage>
</organism>
<evidence type="ECO:0000256" key="1">
    <source>
        <dbReference type="ARBA" id="ARBA00022801"/>
    </source>
</evidence>
<dbReference type="GO" id="GO:0046475">
    <property type="term" value="P:glycerophospholipid catabolic process"/>
    <property type="evidence" value="ECO:0007669"/>
    <property type="project" value="TreeGrafter"/>
</dbReference>
<dbReference type="Gene3D" id="3.40.1090.10">
    <property type="entry name" value="Cytosolic phospholipase A2 catalytic domain"/>
    <property type="match status" value="1"/>
</dbReference>
<dbReference type="GO" id="GO:0005829">
    <property type="term" value="C:cytosol"/>
    <property type="evidence" value="ECO:0007669"/>
    <property type="project" value="TreeGrafter"/>
</dbReference>
<sequence length="157" mass="17523">MGNASMNHPSTDYQSMRDPPDHNTIVKTLDKGHLSEQQSASENGNNPYPIYAAVDERSFSKVTEYSPATWFEFTPHEASFLGYGASVPMEYFGSEYKNGELKKQKEEKNMSYLQGLWGSAIGSETENEKVIKGMPVSVLIAHWVRAQVLNLVLDGTL</sequence>
<accession>A0A9D3XNF5</accession>
<dbReference type="InterPro" id="IPR002642">
    <property type="entry name" value="LysoPLipase_cat_dom"/>
</dbReference>